<reference evidence="2 3" key="1">
    <citation type="submission" date="2020-09" db="EMBL/GenBank/DDBJ databases">
        <title>De no assembly of potato wild relative species, Solanum commersonii.</title>
        <authorList>
            <person name="Cho K."/>
        </authorList>
    </citation>
    <scope>NUCLEOTIDE SEQUENCE [LARGE SCALE GENOMIC DNA]</scope>
    <source>
        <strain evidence="2">LZ3.2</strain>
        <tissue evidence="2">Leaf</tissue>
    </source>
</reference>
<evidence type="ECO:0000313" key="3">
    <source>
        <dbReference type="Proteomes" id="UP000824120"/>
    </source>
</evidence>
<feature type="region of interest" description="Disordered" evidence="1">
    <location>
        <begin position="69"/>
        <end position="99"/>
    </location>
</feature>
<accession>A0A9J5XGU5</accession>
<gene>
    <name evidence="2" type="ORF">H5410_048011</name>
</gene>
<organism evidence="2 3">
    <name type="scientific">Solanum commersonii</name>
    <name type="common">Commerson's wild potato</name>
    <name type="synonym">Commerson's nightshade</name>
    <dbReference type="NCBI Taxonomy" id="4109"/>
    <lineage>
        <taxon>Eukaryota</taxon>
        <taxon>Viridiplantae</taxon>
        <taxon>Streptophyta</taxon>
        <taxon>Embryophyta</taxon>
        <taxon>Tracheophyta</taxon>
        <taxon>Spermatophyta</taxon>
        <taxon>Magnoliopsida</taxon>
        <taxon>eudicotyledons</taxon>
        <taxon>Gunneridae</taxon>
        <taxon>Pentapetalae</taxon>
        <taxon>asterids</taxon>
        <taxon>lamiids</taxon>
        <taxon>Solanales</taxon>
        <taxon>Solanaceae</taxon>
        <taxon>Solanoideae</taxon>
        <taxon>Solaneae</taxon>
        <taxon>Solanum</taxon>
    </lineage>
</organism>
<dbReference type="AlphaFoldDB" id="A0A9J5XGU5"/>
<dbReference type="OrthoDB" id="1906709at2759"/>
<keyword evidence="3" id="KW-1185">Reference proteome</keyword>
<evidence type="ECO:0000256" key="1">
    <source>
        <dbReference type="SAM" id="MobiDB-lite"/>
    </source>
</evidence>
<sequence>MDKRGQIHNSQSSSICNRLFNFIINTIWVTMGNQIPIESPKDIKNMNGAIEIEFRHMEIVGPKKIMSIKETTQKRNEAKQIPSAPTPTPTSESPARRRHFINVASNINEKTEAFIKSKKEALRKSYNNDPVKKT</sequence>
<comment type="caution">
    <text evidence="2">The sequence shown here is derived from an EMBL/GenBank/DDBJ whole genome shotgun (WGS) entry which is preliminary data.</text>
</comment>
<proteinExistence type="predicted"/>
<protein>
    <submittedName>
        <fullName evidence="2">Uncharacterized protein</fullName>
    </submittedName>
</protein>
<dbReference type="EMBL" id="JACXVP010000009">
    <property type="protein sequence ID" value="KAG5587577.1"/>
    <property type="molecule type" value="Genomic_DNA"/>
</dbReference>
<evidence type="ECO:0000313" key="2">
    <source>
        <dbReference type="EMBL" id="KAG5587577.1"/>
    </source>
</evidence>
<name>A0A9J5XGU5_SOLCO</name>
<dbReference type="Proteomes" id="UP000824120">
    <property type="component" value="Chromosome 9"/>
</dbReference>